<evidence type="ECO:0000256" key="1">
    <source>
        <dbReference type="SAM" id="MobiDB-lite"/>
    </source>
</evidence>
<evidence type="ECO:0000313" key="3">
    <source>
        <dbReference type="EMBL" id="MBB4895439.1"/>
    </source>
</evidence>
<feature type="transmembrane region" description="Helical" evidence="2">
    <location>
        <begin position="121"/>
        <end position="144"/>
    </location>
</feature>
<keyword evidence="4" id="KW-1185">Reference proteome</keyword>
<protein>
    <submittedName>
        <fullName evidence="3">Uncharacterized protein</fullName>
    </submittedName>
</protein>
<keyword evidence="2" id="KW-1133">Transmembrane helix</keyword>
<comment type="caution">
    <text evidence="3">The sequence shown here is derived from an EMBL/GenBank/DDBJ whole genome shotgun (WGS) entry which is preliminary data.</text>
</comment>
<keyword evidence="2" id="KW-0472">Membrane</keyword>
<dbReference type="AlphaFoldDB" id="A0A7W7LSI7"/>
<gene>
    <name evidence="3" type="ORF">FHS39_004517</name>
</gene>
<evidence type="ECO:0000256" key="2">
    <source>
        <dbReference type="SAM" id="Phobius"/>
    </source>
</evidence>
<feature type="region of interest" description="Disordered" evidence="1">
    <location>
        <begin position="1"/>
        <end position="23"/>
    </location>
</feature>
<feature type="compositionally biased region" description="Polar residues" evidence="1">
    <location>
        <begin position="1"/>
        <end position="17"/>
    </location>
</feature>
<evidence type="ECO:0000313" key="4">
    <source>
        <dbReference type="Proteomes" id="UP000556084"/>
    </source>
</evidence>
<feature type="transmembrane region" description="Helical" evidence="2">
    <location>
        <begin position="175"/>
        <end position="198"/>
    </location>
</feature>
<proteinExistence type="predicted"/>
<dbReference type="Proteomes" id="UP000556084">
    <property type="component" value="Unassembled WGS sequence"/>
</dbReference>
<organism evidence="3 4">
    <name type="scientific">Streptomyces olivoverticillatus</name>
    <dbReference type="NCBI Taxonomy" id="66427"/>
    <lineage>
        <taxon>Bacteria</taxon>
        <taxon>Bacillati</taxon>
        <taxon>Actinomycetota</taxon>
        <taxon>Actinomycetes</taxon>
        <taxon>Kitasatosporales</taxon>
        <taxon>Streptomycetaceae</taxon>
        <taxon>Streptomyces</taxon>
    </lineage>
</organism>
<name>A0A7W7LSI7_9ACTN</name>
<feature type="transmembrane region" description="Helical" evidence="2">
    <location>
        <begin position="79"/>
        <end position="100"/>
    </location>
</feature>
<sequence length="206" mass="22505">MTTTRPVTPSRNRTTAPIPQLERPKHSYVPGTPRWARLAAHAVALVVLPSSLWRLLMTAGMAGVGHSENPSYHSQPSDYIYVLLLSIVSEGIALLTLGLVKPWGEVVPRWLPVIGGRRVPVKAAVIPALAGSALLALLAAWFFLNPIFFHVHFTPAIGDKGTPHSHLEVSGWSKVLFAVCYLPLLAWPVLVTACALAYRRRRSATR</sequence>
<keyword evidence="2" id="KW-0812">Transmembrane</keyword>
<feature type="transmembrane region" description="Helical" evidence="2">
    <location>
        <begin position="38"/>
        <end position="59"/>
    </location>
</feature>
<accession>A0A7W7LSI7</accession>
<reference evidence="3 4" key="1">
    <citation type="submission" date="2020-08" db="EMBL/GenBank/DDBJ databases">
        <title>Genomic Encyclopedia of Type Strains, Phase III (KMG-III): the genomes of soil and plant-associated and newly described type strains.</title>
        <authorList>
            <person name="Whitman W."/>
        </authorList>
    </citation>
    <scope>NUCLEOTIDE SEQUENCE [LARGE SCALE GENOMIC DNA]</scope>
    <source>
        <strain evidence="3 4">CECT 3266</strain>
    </source>
</reference>
<dbReference type="EMBL" id="JACHJH010000007">
    <property type="protein sequence ID" value="MBB4895439.1"/>
    <property type="molecule type" value="Genomic_DNA"/>
</dbReference>